<evidence type="ECO:0000259" key="7">
    <source>
        <dbReference type="PROSITE" id="PS51918"/>
    </source>
</evidence>
<dbReference type="InterPro" id="IPR006158">
    <property type="entry name" value="Cobalamin-bd"/>
</dbReference>
<dbReference type="eggNOG" id="arCOG01356">
    <property type="taxonomic scope" value="Archaea"/>
</dbReference>
<dbReference type="PATRIC" id="fig|304371.9.peg.97"/>
<evidence type="ECO:0000256" key="5">
    <source>
        <dbReference type="ARBA" id="ARBA00023004"/>
    </source>
</evidence>
<dbReference type="InterPro" id="IPR023980">
    <property type="entry name" value="CHP04013_B12-bd/rSAM"/>
</dbReference>
<proteinExistence type="predicted"/>
<dbReference type="Pfam" id="PF02310">
    <property type="entry name" value="B12-binding"/>
    <property type="match status" value="1"/>
</dbReference>
<evidence type="ECO:0000256" key="3">
    <source>
        <dbReference type="ARBA" id="ARBA00022691"/>
    </source>
</evidence>
<protein>
    <recommendedName>
        <fullName evidence="7">Radical SAM core domain-containing protein</fullName>
    </recommendedName>
</protein>
<keyword evidence="5" id="KW-0408">Iron</keyword>
<keyword evidence="3" id="KW-0949">S-adenosyl-L-methionine</keyword>
<dbReference type="InterPro" id="IPR007197">
    <property type="entry name" value="rSAM"/>
</dbReference>
<dbReference type="STRING" id="304371.MCP_0090"/>
<dbReference type="CDD" id="cd02068">
    <property type="entry name" value="radical_SAM_B12_BD"/>
    <property type="match status" value="1"/>
</dbReference>
<dbReference type="SFLD" id="SFLDG01082">
    <property type="entry name" value="B12-binding_domain_containing"/>
    <property type="match status" value="1"/>
</dbReference>
<evidence type="ECO:0000313" key="8">
    <source>
        <dbReference type="EMBL" id="BAI60162.1"/>
    </source>
</evidence>
<evidence type="ECO:0000256" key="6">
    <source>
        <dbReference type="ARBA" id="ARBA00023014"/>
    </source>
</evidence>
<evidence type="ECO:0000313" key="9">
    <source>
        <dbReference type="Proteomes" id="UP000001882"/>
    </source>
</evidence>
<dbReference type="PROSITE" id="PS01278">
    <property type="entry name" value="MTTASE_RADICAL"/>
    <property type="match status" value="1"/>
</dbReference>
<dbReference type="PANTHER" id="PTHR43409:SF17">
    <property type="entry name" value="METHYLTHIOTRANSFERASE MJ0865-RELATED"/>
    <property type="match status" value="1"/>
</dbReference>
<keyword evidence="2" id="KW-0004">4Fe-4S</keyword>
<dbReference type="GO" id="GO:0003824">
    <property type="term" value="F:catalytic activity"/>
    <property type="evidence" value="ECO:0007669"/>
    <property type="project" value="InterPro"/>
</dbReference>
<dbReference type="PROSITE" id="PS51918">
    <property type="entry name" value="RADICAL_SAM"/>
    <property type="match status" value="1"/>
</dbReference>
<dbReference type="InParanoid" id="D1YUP0"/>
<evidence type="ECO:0000256" key="1">
    <source>
        <dbReference type="ARBA" id="ARBA00001966"/>
    </source>
</evidence>
<feature type="domain" description="Radical SAM core" evidence="7">
    <location>
        <begin position="135"/>
        <end position="360"/>
    </location>
</feature>
<organism evidence="8 9">
    <name type="scientific">Methanocella paludicola (strain DSM 17711 / JCM 13418 / NBRC 101707 / SANAE)</name>
    <dbReference type="NCBI Taxonomy" id="304371"/>
    <lineage>
        <taxon>Archaea</taxon>
        <taxon>Methanobacteriati</taxon>
        <taxon>Methanobacteriota</taxon>
        <taxon>Stenosarchaea group</taxon>
        <taxon>Methanomicrobia</taxon>
        <taxon>Methanocellales</taxon>
        <taxon>Methanocellaceae</taxon>
        <taxon>Methanocella</taxon>
    </lineage>
</organism>
<dbReference type="NCBIfam" id="TIGR04013">
    <property type="entry name" value="B12_SAM_MJ_1487"/>
    <property type="match status" value="1"/>
</dbReference>
<dbReference type="Gene3D" id="3.80.30.20">
    <property type="entry name" value="tm_1862 like domain"/>
    <property type="match status" value="1"/>
</dbReference>
<dbReference type="CDD" id="cd01335">
    <property type="entry name" value="Radical_SAM"/>
    <property type="match status" value="1"/>
</dbReference>
<dbReference type="GO" id="GO:0046872">
    <property type="term" value="F:metal ion binding"/>
    <property type="evidence" value="ECO:0007669"/>
    <property type="project" value="UniProtKB-KW"/>
</dbReference>
<sequence length="370" mass="40508">MARVHFRWNPKNRYSIAALGGVLDFDLVRKPEAGIMLYSFASPQARSVFREVGSASTDSVFIAGGPHPSGCPGETLEHFDYVVVGEGEETLPDLVSTLNHGGDVSGVKGIAYKKDGKVIFTPKRGEADLDGHPPFKPPLFGPIEITRGCPWSCAYCQTPRLFGHHMRHRSVEAICKYDKFYEDKRLVSPNAFAYGSDGITPDEAAVENLLKSLSGNIYFGTFPSEVRPEFVTPRMLELVNAYCANREIHLGGQSGSDRMLKAIHRGHTAAQVLDAVELTHDNGLTPVVDFIFGLPGEREEDQQLTVDCINAIIKEGGKVRAHYFMPLPGTELADTKPEKISPTIDKLLGKLALGGRLTGSWSDVKALKKQ</sequence>
<dbReference type="InterPro" id="IPR023404">
    <property type="entry name" value="rSAM_horseshoe"/>
</dbReference>
<evidence type="ECO:0000256" key="4">
    <source>
        <dbReference type="ARBA" id="ARBA00022723"/>
    </source>
</evidence>
<dbReference type="PANTHER" id="PTHR43409">
    <property type="entry name" value="ANAEROBIC MAGNESIUM-PROTOPORPHYRIN IX MONOMETHYL ESTER CYCLASE-RELATED"/>
    <property type="match status" value="1"/>
</dbReference>
<keyword evidence="9" id="KW-1185">Reference proteome</keyword>
<dbReference type="OrthoDB" id="2305at2157"/>
<dbReference type="Pfam" id="PF04055">
    <property type="entry name" value="Radical_SAM"/>
    <property type="match status" value="1"/>
</dbReference>
<dbReference type="SUPFAM" id="SSF102114">
    <property type="entry name" value="Radical SAM enzymes"/>
    <property type="match status" value="1"/>
</dbReference>
<dbReference type="SMART" id="SM00729">
    <property type="entry name" value="Elp3"/>
    <property type="match status" value="1"/>
</dbReference>
<dbReference type="SFLD" id="SFLDS00029">
    <property type="entry name" value="Radical_SAM"/>
    <property type="match status" value="1"/>
</dbReference>
<dbReference type="RefSeq" id="WP_012898842.1">
    <property type="nucleotide sequence ID" value="NC_013665.1"/>
</dbReference>
<dbReference type="GeneID" id="8680253"/>
<keyword evidence="4" id="KW-0479">Metal-binding</keyword>
<name>D1YUP0_METPS</name>
<reference evidence="8 9" key="2">
    <citation type="journal article" date="2008" name="Int. J. Syst. Evol. Microbiol.">
        <title>Methanocella paludicola gen. nov., sp. nov., a methane-producing archaeon, the first isolate of the lineage 'Rice Cluster I', and proposal of the new archaeal order Methanocellales ord. nov.</title>
        <authorList>
            <person name="Sakai S."/>
            <person name="Imachi H."/>
            <person name="Hanada S."/>
            <person name="Ohashi A."/>
            <person name="Harada H."/>
            <person name="Kamagata Y."/>
        </authorList>
    </citation>
    <scope>NUCLEOTIDE SEQUENCE [LARGE SCALE GENOMIC DNA]</scope>
    <source>
        <strain evidence="9">DSM 17711 / JCM 13418 / NBRC 101707 / SANAE</strain>
    </source>
</reference>
<reference evidence="9" key="3">
    <citation type="journal article" date="2011" name="PLoS ONE">
        <title>Genome sequence of a mesophilic hydrogenotrophic methanogen Methanocella paludicola, the first cultivated representative of the order Methanocellales.</title>
        <authorList>
            <person name="Sakai S."/>
            <person name="Takaki Y."/>
            <person name="Shimamura S."/>
            <person name="Sekine M."/>
            <person name="Tajima T."/>
            <person name="Kosugi H."/>
            <person name="Ichikawa N."/>
            <person name="Tasumi E."/>
            <person name="Hiraki A.T."/>
            <person name="Shimizu A."/>
            <person name="Kato Y."/>
            <person name="Nishiko R."/>
            <person name="Mori K."/>
            <person name="Fujita N."/>
            <person name="Imachi H."/>
            <person name="Takai K."/>
        </authorList>
    </citation>
    <scope>NUCLEOTIDE SEQUENCE [LARGE SCALE GENOMIC DNA]</scope>
    <source>
        <strain evidence="9">DSM 17711 / JCM 13418 / NBRC 101707 / SANAE</strain>
    </source>
</reference>
<accession>D1YUP0</accession>
<gene>
    <name evidence="8" type="ordered locus">MCP_0090</name>
</gene>
<dbReference type="InterPro" id="IPR020612">
    <property type="entry name" value="Methylthiotransferase_CS"/>
</dbReference>
<dbReference type="GO" id="GO:0051539">
    <property type="term" value="F:4 iron, 4 sulfur cluster binding"/>
    <property type="evidence" value="ECO:0007669"/>
    <property type="project" value="UniProtKB-KW"/>
</dbReference>
<dbReference type="InterPro" id="IPR058240">
    <property type="entry name" value="rSAM_sf"/>
</dbReference>
<dbReference type="GO" id="GO:0031419">
    <property type="term" value="F:cobalamin binding"/>
    <property type="evidence" value="ECO:0007669"/>
    <property type="project" value="InterPro"/>
</dbReference>
<dbReference type="InterPro" id="IPR051198">
    <property type="entry name" value="BchE-like"/>
</dbReference>
<dbReference type="Proteomes" id="UP000001882">
    <property type="component" value="Chromosome"/>
</dbReference>
<dbReference type="EMBL" id="AP011532">
    <property type="protein sequence ID" value="BAI60162.1"/>
    <property type="molecule type" value="Genomic_DNA"/>
</dbReference>
<dbReference type="Gene3D" id="3.40.50.280">
    <property type="entry name" value="Cobalamin-binding domain"/>
    <property type="match status" value="1"/>
</dbReference>
<dbReference type="InterPro" id="IPR006638">
    <property type="entry name" value="Elp3/MiaA/NifB-like_rSAM"/>
</dbReference>
<comment type="cofactor">
    <cofactor evidence="1">
        <name>[4Fe-4S] cluster</name>
        <dbReference type="ChEBI" id="CHEBI:49883"/>
    </cofactor>
</comment>
<dbReference type="KEGG" id="mpd:MCP_0090"/>
<evidence type="ECO:0000256" key="2">
    <source>
        <dbReference type="ARBA" id="ARBA00022485"/>
    </source>
</evidence>
<dbReference type="AlphaFoldDB" id="D1YUP0"/>
<keyword evidence="6" id="KW-0411">Iron-sulfur</keyword>
<reference evidence="8 9" key="1">
    <citation type="journal article" date="2007" name="Appl. Environ. Microbiol.">
        <title>Isolation of key methanogens for global methane emission from rice paddy fields: a novel isolate affiliated with the clone cluster rice cluster I.</title>
        <authorList>
            <person name="Sakai S."/>
            <person name="Imachi H."/>
            <person name="Sekiguchi Y."/>
            <person name="Ohashi A."/>
            <person name="Harada H."/>
            <person name="Kamagata Y."/>
        </authorList>
    </citation>
    <scope>NUCLEOTIDE SEQUENCE [LARGE SCALE GENOMIC DNA]</scope>
    <source>
        <strain evidence="9">DSM 17711 / JCM 13418 / NBRC 101707 / SANAE</strain>
    </source>
</reference>